<dbReference type="InterPro" id="IPR018035">
    <property type="entry name" value="Flagellar_FliH/T3SS_HrpE"/>
</dbReference>
<keyword evidence="7" id="KW-0175">Coiled coil</keyword>
<dbReference type="AlphaFoldDB" id="A0A1I5UN28"/>
<dbReference type="GO" id="GO:0015031">
    <property type="term" value="P:protein transport"/>
    <property type="evidence" value="ECO:0007669"/>
    <property type="project" value="UniProtKB-KW"/>
</dbReference>
<comment type="function">
    <text evidence="1">Needed for flagellar regrowth and assembly.</text>
</comment>
<dbReference type="PANTHER" id="PTHR34982">
    <property type="entry name" value="YOP PROTEINS TRANSLOCATION PROTEIN L"/>
    <property type="match status" value="1"/>
</dbReference>
<comment type="similarity">
    <text evidence="2">Belongs to the FliH family.</text>
</comment>
<protein>
    <submittedName>
        <fullName evidence="9">Flagellar assembly protein FliH</fullName>
    </submittedName>
</protein>
<organism evidence="9 10">
    <name type="scientific">Desemzia incerta</name>
    <dbReference type="NCBI Taxonomy" id="82801"/>
    <lineage>
        <taxon>Bacteria</taxon>
        <taxon>Bacillati</taxon>
        <taxon>Bacillota</taxon>
        <taxon>Bacilli</taxon>
        <taxon>Lactobacillales</taxon>
        <taxon>Carnobacteriaceae</taxon>
        <taxon>Desemzia</taxon>
    </lineage>
</organism>
<evidence type="ECO:0000256" key="4">
    <source>
        <dbReference type="ARBA" id="ARBA00022795"/>
    </source>
</evidence>
<keyword evidence="6" id="KW-1006">Bacterial flagellum protein export</keyword>
<dbReference type="Pfam" id="PF02108">
    <property type="entry name" value="FliH"/>
    <property type="match status" value="1"/>
</dbReference>
<keyword evidence="3" id="KW-0813">Transport</keyword>
<gene>
    <name evidence="9" type="ORF">SAMN04488506_0087</name>
</gene>
<feature type="coiled-coil region" evidence="7">
    <location>
        <begin position="114"/>
        <end position="141"/>
    </location>
</feature>
<dbReference type="PANTHER" id="PTHR34982:SF1">
    <property type="entry name" value="FLAGELLAR ASSEMBLY PROTEIN FLIH"/>
    <property type="match status" value="1"/>
</dbReference>
<proteinExistence type="inferred from homology"/>
<evidence type="ECO:0000256" key="1">
    <source>
        <dbReference type="ARBA" id="ARBA00003041"/>
    </source>
</evidence>
<dbReference type="GO" id="GO:0044781">
    <property type="term" value="P:bacterial-type flagellum organization"/>
    <property type="evidence" value="ECO:0007669"/>
    <property type="project" value="UniProtKB-KW"/>
</dbReference>
<dbReference type="GO" id="GO:0005829">
    <property type="term" value="C:cytosol"/>
    <property type="evidence" value="ECO:0007669"/>
    <property type="project" value="TreeGrafter"/>
</dbReference>
<dbReference type="STRING" id="82801.SAMN04488506_0087"/>
<evidence type="ECO:0000313" key="10">
    <source>
        <dbReference type="Proteomes" id="UP000199136"/>
    </source>
</evidence>
<keyword evidence="9" id="KW-0969">Cilium</keyword>
<evidence type="ECO:0000256" key="6">
    <source>
        <dbReference type="ARBA" id="ARBA00023225"/>
    </source>
</evidence>
<keyword evidence="10" id="KW-1185">Reference proteome</keyword>
<evidence type="ECO:0000256" key="3">
    <source>
        <dbReference type="ARBA" id="ARBA00022448"/>
    </source>
</evidence>
<keyword evidence="5" id="KW-0653">Protein transport</keyword>
<dbReference type="OrthoDB" id="2199517at2"/>
<sequence>MSLFHNVIKAEQASSEEQFAEITTNFVVKKKETAFVAGSKEEEAIQSKAELLLKEAEQEKIRLLEEASFEAEKIKEAAQQSGFEEGTQKGYAEGYKAGFEKAMQEGQNEAVILIQHAHAMVQEAEEKLAEYYSEKQDQLIQLAATMAEAIVHQTIDASSDQVLELVKPLLMRMNKTEKLITVTVRPEQEELVQEKLALLEQKYVEVRFIVLTDHTLEKNGCVIETAHNITDLQIGKQLKKMVQEMKSME</sequence>
<accession>A0A1I5UN28</accession>
<feature type="domain" description="Flagellar assembly protein FliH/Type III secretion system HrpE" evidence="8">
    <location>
        <begin position="114"/>
        <end position="240"/>
    </location>
</feature>
<evidence type="ECO:0000313" key="9">
    <source>
        <dbReference type="EMBL" id="SFP96645.1"/>
    </source>
</evidence>
<dbReference type="EMBL" id="FOXW01000001">
    <property type="protein sequence ID" value="SFP96645.1"/>
    <property type="molecule type" value="Genomic_DNA"/>
</dbReference>
<evidence type="ECO:0000256" key="2">
    <source>
        <dbReference type="ARBA" id="ARBA00006602"/>
    </source>
</evidence>
<name>A0A1I5UN28_9LACT</name>
<evidence type="ECO:0000256" key="5">
    <source>
        <dbReference type="ARBA" id="ARBA00022927"/>
    </source>
</evidence>
<evidence type="ECO:0000259" key="8">
    <source>
        <dbReference type="Pfam" id="PF02108"/>
    </source>
</evidence>
<dbReference type="RefSeq" id="WP_092479079.1">
    <property type="nucleotide sequence ID" value="NZ_FOXW01000001.1"/>
</dbReference>
<reference evidence="9 10" key="1">
    <citation type="submission" date="2016-10" db="EMBL/GenBank/DDBJ databases">
        <authorList>
            <person name="de Groot N.N."/>
        </authorList>
    </citation>
    <scope>NUCLEOTIDE SEQUENCE [LARGE SCALE GENOMIC DNA]</scope>
    <source>
        <strain evidence="9 10">DSM 20581</strain>
    </source>
</reference>
<keyword evidence="9" id="KW-0282">Flagellum</keyword>
<keyword evidence="4" id="KW-1005">Bacterial flagellum biogenesis</keyword>
<keyword evidence="9" id="KW-0966">Cell projection</keyword>
<feature type="coiled-coil region" evidence="7">
    <location>
        <begin position="39"/>
        <end position="73"/>
    </location>
</feature>
<dbReference type="InterPro" id="IPR051472">
    <property type="entry name" value="T3SS_Stator/FliH"/>
</dbReference>
<dbReference type="Proteomes" id="UP000199136">
    <property type="component" value="Unassembled WGS sequence"/>
</dbReference>
<evidence type="ECO:0000256" key="7">
    <source>
        <dbReference type="SAM" id="Coils"/>
    </source>
</evidence>